<dbReference type="NCBIfam" id="TIGR02786">
    <property type="entry name" value="addB_alphas"/>
    <property type="match status" value="1"/>
</dbReference>
<dbReference type="SUPFAM" id="SSF52980">
    <property type="entry name" value="Restriction endonuclease-like"/>
    <property type="match status" value="1"/>
</dbReference>
<protein>
    <submittedName>
        <fullName evidence="3">Double-strand break repair protein AddB</fullName>
    </submittedName>
</protein>
<dbReference type="SUPFAM" id="SSF52540">
    <property type="entry name" value="P-loop containing nucleoside triphosphate hydrolases"/>
    <property type="match status" value="1"/>
</dbReference>
<accession>A0ABQ6P775</accession>
<dbReference type="InterPro" id="IPR011604">
    <property type="entry name" value="PDDEXK-like_dom_sf"/>
</dbReference>
<keyword evidence="4" id="KW-1185">Reference proteome</keyword>
<evidence type="ECO:0000259" key="2">
    <source>
        <dbReference type="Pfam" id="PF12705"/>
    </source>
</evidence>
<dbReference type="InterPro" id="IPR011335">
    <property type="entry name" value="Restrct_endonuc-II-like"/>
</dbReference>
<dbReference type="Pfam" id="PF12705">
    <property type="entry name" value="PDDEXK_1"/>
    <property type="match status" value="1"/>
</dbReference>
<dbReference type="InterPro" id="IPR027417">
    <property type="entry name" value="P-loop_NTPase"/>
</dbReference>
<sequence length="1014" mass="110754">MSSRGASVYTIAAHRGFADALVAGLLPRYREDTFGLARLTLLLPSQRAVRNLTEAFVRASGGGLLLPRMAVVGDLDLDETLGALLDPLGGGSVAPPACDPVFRLLRLAELLRGELQAEGIVRGEAGLVRQARSLAQSLDRMAAEDVAPEQLLTIDMLPELAEHWQDSLRLFARVQMRWRFELEERGQVDAPVRRNLLLDHAAQAWRLAPPPFPVIAAGVTSGAPAIARLLRTVADLPQGAVVLPDLDLALDPAVWDALGQAGASEEDAETGEPGPVFGRGDQLTHPQYHLKLLLTRMGLTREDVKPWHRAGMSAAPPARSRAISNLFLPPEASTAWIDLPPGDRRFTGVRLMRSTHPEEEAQAIAVLVRQALAQPERRVAVVTPDRGLASRVIAHLERWNIAADDTAGRPLPQTVAGRLFLQLAQVRAERCAPVALLALLGHPLVMAGEARAAWLERVRQLDLVLRGPRPGPGLEPIREAVREREKRYPGLSAWWDGVELLLLPLLGASGLEQDDGLPLAATLTMLADLAETLAGASIWGNADGRALAQFVEQWREAAAQAGSLPVDPREIPALLRDAMDEVSVRPPYGGHPRLAIYGLLEARMSRADLVICAGMTEGSWPAAPTPDPLLAPPILRALGIPGADFRIGLAAHDLAAMLGAPEVVLSYAERDASGPAIPSRFLLRVHALLDEEDVVWETDSVQWGKALDHAAQGPAYRRPRPLPSRDQRRVDIAVTALDRLRSDPYQFYAASILGLKTIDPRDADPTPAWRGTAVHAILEAWHRAGAPPGELIPLAERALAQMSAHPFMRSLWRPRLLAALGWIEDEQDRLAGEGRDVAAFECWGETRVEGVRIFGRADRIDRLADGTLAIVDYKTGTPPSGRMVQEGFALQLGLIGLIAQEGGFRDKDGKLRVEGDSSRFEYWSLARDPKGGGFGFMREPILEGRRKSGIPREDFLPETRRFLEEAIARWILGTEPFTARLNPDLPGYADYDQLMRLEEWQGRDGRDDEGRDAL</sequence>
<dbReference type="RefSeq" id="WP_317974076.1">
    <property type="nucleotide sequence ID" value="NZ_BTFW01000001.1"/>
</dbReference>
<dbReference type="InterPro" id="IPR038726">
    <property type="entry name" value="PDDEXK_AddAB-type"/>
</dbReference>
<feature type="domain" description="PD-(D/E)XK endonuclease-like" evidence="2">
    <location>
        <begin position="733"/>
        <end position="971"/>
    </location>
</feature>
<evidence type="ECO:0000313" key="3">
    <source>
        <dbReference type="EMBL" id="GMM60269.1"/>
    </source>
</evidence>
<name>A0ABQ6P775_9SPHN</name>
<organism evidence="3 4">
    <name type="scientific">Novosphingobium pituita</name>
    <dbReference type="NCBI Taxonomy" id="3056842"/>
    <lineage>
        <taxon>Bacteria</taxon>
        <taxon>Pseudomonadati</taxon>
        <taxon>Pseudomonadota</taxon>
        <taxon>Alphaproteobacteria</taxon>
        <taxon>Sphingomonadales</taxon>
        <taxon>Sphingomonadaceae</taxon>
        <taxon>Novosphingobium</taxon>
    </lineage>
</organism>
<reference evidence="3 4" key="1">
    <citation type="submission" date="2023-06" db="EMBL/GenBank/DDBJ databases">
        <title>Draft genome sequence of Novosphingobium sp. strain IK01.</title>
        <authorList>
            <person name="Hatamoto M."/>
            <person name="Ikarashi T."/>
            <person name="Yamaguchi T."/>
        </authorList>
    </citation>
    <scope>NUCLEOTIDE SEQUENCE [LARGE SCALE GENOMIC DNA]</scope>
    <source>
        <strain evidence="3 4">IK01</strain>
    </source>
</reference>
<evidence type="ECO:0000313" key="4">
    <source>
        <dbReference type="Proteomes" id="UP001187221"/>
    </source>
</evidence>
<comment type="caution">
    <text evidence="3">The sequence shown here is derived from an EMBL/GenBank/DDBJ whole genome shotgun (WGS) entry which is preliminary data.</text>
</comment>
<dbReference type="InterPro" id="IPR014153">
    <property type="entry name" value="Ds_break_AddB"/>
</dbReference>
<evidence type="ECO:0000256" key="1">
    <source>
        <dbReference type="SAM" id="MobiDB-lite"/>
    </source>
</evidence>
<dbReference type="Gene3D" id="3.90.320.10">
    <property type="match status" value="1"/>
</dbReference>
<proteinExistence type="predicted"/>
<feature type="region of interest" description="Disordered" evidence="1">
    <location>
        <begin position="261"/>
        <end position="281"/>
    </location>
</feature>
<gene>
    <name evidence="3" type="primary">addB</name>
    <name evidence="3" type="ORF">NUTIK01_10460</name>
</gene>
<dbReference type="EMBL" id="BTFW01000001">
    <property type="protein sequence ID" value="GMM60269.1"/>
    <property type="molecule type" value="Genomic_DNA"/>
</dbReference>
<dbReference type="Proteomes" id="UP001187221">
    <property type="component" value="Unassembled WGS sequence"/>
</dbReference>